<dbReference type="Proteomes" id="UP000621859">
    <property type="component" value="Unassembled WGS sequence"/>
</dbReference>
<name>A0ABQ2PR75_9NEIS</name>
<protein>
    <submittedName>
        <fullName evidence="2">Uncharacterized protein</fullName>
    </submittedName>
</protein>
<feature type="chain" id="PRO_5046612953" evidence="1">
    <location>
        <begin position="18"/>
        <end position="62"/>
    </location>
</feature>
<dbReference type="EMBL" id="BMLY01000010">
    <property type="protein sequence ID" value="GGP28138.1"/>
    <property type="molecule type" value="Genomic_DNA"/>
</dbReference>
<organism evidence="2 3">
    <name type="scientific">Silvimonas amylolytica</name>
    <dbReference type="NCBI Taxonomy" id="449663"/>
    <lineage>
        <taxon>Bacteria</taxon>
        <taxon>Pseudomonadati</taxon>
        <taxon>Pseudomonadota</taxon>
        <taxon>Betaproteobacteria</taxon>
        <taxon>Neisseriales</taxon>
        <taxon>Chitinibacteraceae</taxon>
        <taxon>Silvimonas</taxon>
    </lineage>
</organism>
<dbReference type="RefSeq" id="WP_188698284.1">
    <property type="nucleotide sequence ID" value="NZ_BMLY01000010.1"/>
</dbReference>
<evidence type="ECO:0000313" key="2">
    <source>
        <dbReference type="EMBL" id="GGP28138.1"/>
    </source>
</evidence>
<gene>
    <name evidence="2" type="ORF">GCM10010971_39570</name>
</gene>
<sequence>MLIAAVLALLLSSASFVPEQTAPGGQADPDGTAPAGGSVDLFSAWAVILITDWQRWRQTPWR</sequence>
<accession>A0ABQ2PR75</accession>
<reference evidence="3" key="1">
    <citation type="journal article" date="2019" name="Int. J. Syst. Evol. Microbiol.">
        <title>The Global Catalogue of Microorganisms (GCM) 10K type strain sequencing project: providing services to taxonomists for standard genome sequencing and annotation.</title>
        <authorList>
            <consortium name="The Broad Institute Genomics Platform"/>
            <consortium name="The Broad Institute Genome Sequencing Center for Infectious Disease"/>
            <person name="Wu L."/>
            <person name="Ma J."/>
        </authorList>
    </citation>
    <scope>NUCLEOTIDE SEQUENCE [LARGE SCALE GENOMIC DNA]</scope>
    <source>
        <strain evidence="3">CGMCC 1.8860</strain>
    </source>
</reference>
<feature type="signal peptide" evidence="1">
    <location>
        <begin position="1"/>
        <end position="17"/>
    </location>
</feature>
<keyword evidence="3" id="KW-1185">Reference proteome</keyword>
<evidence type="ECO:0000313" key="3">
    <source>
        <dbReference type="Proteomes" id="UP000621859"/>
    </source>
</evidence>
<evidence type="ECO:0000256" key="1">
    <source>
        <dbReference type="SAM" id="SignalP"/>
    </source>
</evidence>
<proteinExistence type="predicted"/>
<comment type="caution">
    <text evidence="2">The sequence shown here is derived from an EMBL/GenBank/DDBJ whole genome shotgun (WGS) entry which is preliminary data.</text>
</comment>
<keyword evidence="1" id="KW-0732">Signal</keyword>